<keyword evidence="2" id="KW-0812">Transmembrane</keyword>
<feature type="transmembrane region" description="Helical" evidence="2">
    <location>
        <begin position="219"/>
        <end position="239"/>
    </location>
</feature>
<accession>A0ABR2II39</accession>
<dbReference type="Proteomes" id="UP001390339">
    <property type="component" value="Unassembled WGS sequence"/>
</dbReference>
<dbReference type="PANTHER" id="PTHR15887">
    <property type="entry name" value="TRANSMEMBRANE PROTEIN 69"/>
    <property type="match status" value="1"/>
</dbReference>
<organism evidence="3 4">
    <name type="scientific">Apiospora arundinis</name>
    <dbReference type="NCBI Taxonomy" id="335852"/>
    <lineage>
        <taxon>Eukaryota</taxon>
        <taxon>Fungi</taxon>
        <taxon>Dikarya</taxon>
        <taxon>Ascomycota</taxon>
        <taxon>Pezizomycotina</taxon>
        <taxon>Sordariomycetes</taxon>
        <taxon>Xylariomycetidae</taxon>
        <taxon>Amphisphaeriales</taxon>
        <taxon>Apiosporaceae</taxon>
        <taxon>Apiospora</taxon>
    </lineage>
</organism>
<name>A0ABR2II39_9PEZI</name>
<keyword evidence="4" id="KW-1185">Reference proteome</keyword>
<evidence type="ECO:0000256" key="1">
    <source>
        <dbReference type="SAM" id="MobiDB-lite"/>
    </source>
</evidence>
<dbReference type="PANTHER" id="PTHR15887:SF1">
    <property type="entry name" value="TRANSMEMBRANE PROTEIN 69"/>
    <property type="match status" value="1"/>
</dbReference>
<feature type="compositionally biased region" description="Basic and acidic residues" evidence="1">
    <location>
        <begin position="329"/>
        <end position="469"/>
    </location>
</feature>
<keyword evidence="2" id="KW-1133">Transmembrane helix</keyword>
<protein>
    <recommendedName>
        <fullName evidence="5">Mitochondrial inner membrane protein 1</fullName>
    </recommendedName>
</protein>
<keyword evidence="2" id="KW-0472">Membrane</keyword>
<feature type="transmembrane region" description="Helical" evidence="2">
    <location>
        <begin position="269"/>
        <end position="289"/>
    </location>
</feature>
<gene>
    <name evidence="3" type="ORF">PGQ11_009454</name>
</gene>
<feature type="compositionally biased region" description="Basic and acidic residues" evidence="1">
    <location>
        <begin position="66"/>
        <end position="93"/>
    </location>
</feature>
<reference evidence="3 4" key="1">
    <citation type="journal article" date="2024" name="IMA Fungus">
        <title>Apiospora arundinis, a panoply of carbohydrate-active enzymes and secondary metabolites.</title>
        <authorList>
            <person name="Sorensen T."/>
            <person name="Petersen C."/>
            <person name="Muurmann A.T."/>
            <person name="Christiansen J.V."/>
            <person name="Brundto M.L."/>
            <person name="Overgaard C.K."/>
            <person name="Boysen A.T."/>
            <person name="Wollenberg R.D."/>
            <person name="Larsen T.O."/>
            <person name="Sorensen J.L."/>
            <person name="Nielsen K.L."/>
            <person name="Sondergaard T.E."/>
        </authorList>
    </citation>
    <scope>NUCLEOTIDE SEQUENCE [LARGE SCALE GENOMIC DNA]</scope>
    <source>
        <strain evidence="3 4">AAU 773</strain>
    </source>
</reference>
<proteinExistence type="predicted"/>
<sequence length="469" mass="53480">MFRSTQTMWAGSARAIAASRQLSLRSASNVPSLAQNALLKAPRATSLVFKTRYATKPPLGESLSPEEMKKSQEQKLESHPERVSTESSVRHTFESAPAGAQKDVADGLGHDIQTVKETFNLAQVPRESYILGLSGTIPYLATSVSVVYLSWAVNTDWPTTSTFLNHMLMSHENAHYFLSLLEPIQVGYGAAIISFLGAIHWGLEYAEKTPNKARTQFRYLLGVAAPLVAWPTLLMPWPWALTTQWAAFVGLWLCDRTASIRGWAPYWYATYRFVLTAIVGVAIMISMVGTMKVGQYKPQFGKISEKIQENRFEEPYSDKWQKLEQPAYEEERVKKEKAEAEQKKKEEEEAKQKEKEEKEKKQKEAKEAKSKDKKGDKKDDSKDDKKAEKKEEKTEEKSDEKSDEKKDEKKDEQKDDKKDSKKEEKKDDKKEEGKDEKKDDKSEEKSEEKSEDKGDEKKDEGKKGDKKKE</sequence>
<evidence type="ECO:0000313" key="4">
    <source>
        <dbReference type="Proteomes" id="UP001390339"/>
    </source>
</evidence>
<comment type="caution">
    <text evidence="3">The sequence shown here is derived from an EMBL/GenBank/DDBJ whole genome shotgun (WGS) entry which is preliminary data.</text>
</comment>
<dbReference type="EMBL" id="JAPCWZ010000005">
    <property type="protein sequence ID" value="KAK8863219.1"/>
    <property type="molecule type" value="Genomic_DNA"/>
</dbReference>
<dbReference type="Pfam" id="PF11911">
    <property type="entry name" value="DUF3429"/>
    <property type="match status" value="1"/>
</dbReference>
<evidence type="ECO:0000256" key="2">
    <source>
        <dbReference type="SAM" id="Phobius"/>
    </source>
</evidence>
<dbReference type="InterPro" id="IPR021836">
    <property type="entry name" value="DUF3429"/>
</dbReference>
<feature type="transmembrane region" description="Helical" evidence="2">
    <location>
        <begin position="174"/>
        <end position="199"/>
    </location>
</feature>
<feature type="region of interest" description="Disordered" evidence="1">
    <location>
        <begin position="58"/>
        <end position="96"/>
    </location>
</feature>
<feature type="region of interest" description="Disordered" evidence="1">
    <location>
        <begin position="327"/>
        <end position="469"/>
    </location>
</feature>
<evidence type="ECO:0008006" key="5">
    <source>
        <dbReference type="Google" id="ProtNLM"/>
    </source>
</evidence>
<evidence type="ECO:0000313" key="3">
    <source>
        <dbReference type="EMBL" id="KAK8863219.1"/>
    </source>
</evidence>
<feature type="transmembrane region" description="Helical" evidence="2">
    <location>
        <begin position="129"/>
        <end position="154"/>
    </location>
</feature>